<name>A0A9N9GA01_9GLOM</name>
<accession>A0A9N9GA01</accession>
<dbReference type="Proteomes" id="UP000789396">
    <property type="component" value="Unassembled WGS sequence"/>
</dbReference>
<evidence type="ECO:0000313" key="1">
    <source>
        <dbReference type="EMBL" id="CAG8595387.1"/>
    </source>
</evidence>
<keyword evidence="2" id="KW-1185">Reference proteome</keyword>
<reference evidence="1" key="1">
    <citation type="submission" date="2021-06" db="EMBL/GenBank/DDBJ databases">
        <authorList>
            <person name="Kallberg Y."/>
            <person name="Tangrot J."/>
            <person name="Rosling A."/>
        </authorList>
    </citation>
    <scope>NUCLEOTIDE SEQUENCE</scope>
    <source>
        <strain evidence="1">IN212</strain>
    </source>
</reference>
<evidence type="ECO:0000313" key="2">
    <source>
        <dbReference type="Proteomes" id="UP000789396"/>
    </source>
</evidence>
<dbReference type="AlphaFoldDB" id="A0A9N9GA01"/>
<proteinExistence type="predicted"/>
<dbReference type="EMBL" id="CAJVPZ010008194">
    <property type="protein sequence ID" value="CAG8595387.1"/>
    <property type="molecule type" value="Genomic_DNA"/>
</dbReference>
<feature type="non-terminal residue" evidence="1">
    <location>
        <position position="46"/>
    </location>
</feature>
<gene>
    <name evidence="1" type="ORF">RFULGI_LOCUS6397</name>
</gene>
<protein>
    <submittedName>
        <fullName evidence="1">17588_t:CDS:1</fullName>
    </submittedName>
</protein>
<sequence>MFNEQDDDDVYITEDDDDVFFVELLHCIHKNHEQNESDGNENYDIQ</sequence>
<organism evidence="1 2">
    <name type="scientific">Racocetra fulgida</name>
    <dbReference type="NCBI Taxonomy" id="60492"/>
    <lineage>
        <taxon>Eukaryota</taxon>
        <taxon>Fungi</taxon>
        <taxon>Fungi incertae sedis</taxon>
        <taxon>Mucoromycota</taxon>
        <taxon>Glomeromycotina</taxon>
        <taxon>Glomeromycetes</taxon>
        <taxon>Diversisporales</taxon>
        <taxon>Gigasporaceae</taxon>
        <taxon>Racocetra</taxon>
    </lineage>
</organism>
<comment type="caution">
    <text evidence="1">The sequence shown here is derived from an EMBL/GenBank/DDBJ whole genome shotgun (WGS) entry which is preliminary data.</text>
</comment>